<organism evidence="3 4">
    <name type="scientific">Vibrio genomosp. F10</name>
    <dbReference type="NCBI Taxonomy" id="723171"/>
    <lineage>
        <taxon>Bacteria</taxon>
        <taxon>Pseudomonadati</taxon>
        <taxon>Pseudomonadota</taxon>
        <taxon>Gammaproteobacteria</taxon>
        <taxon>Vibrionales</taxon>
        <taxon>Vibrionaceae</taxon>
        <taxon>Vibrio</taxon>
    </lineage>
</organism>
<dbReference type="SMART" id="SM00450">
    <property type="entry name" value="RHOD"/>
    <property type="match status" value="1"/>
</dbReference>
<feature type="chain" id="PRO_5008634674" evidence="1">
    <location>
        <begin position="24"/>
        <end position="117"/>
    </location>
</feature>
<keyword evidence="4" id="KW-1185">Reference proteome</keyword>
<dbReference type="Gene3D" id="3.40.250.10">
    <property type="entry name" value="Rhodanese-like domain"/>
    <property type="match status" value="1"/>
</dbReference>
<keyword evidence="3" id="KW-0808">Transferase</keyword>
<keyword evidence="1" id="KW-0732">Signal</keyword>
<dbReference type="CDD" id="cd00158">
    <property type="entry name" value="RHOD"/>
    <property type="match status" value="1"/>
</dbReference>
<proteinExistence type="predicted"/>
<evidence type="ECO:0000313" key="4">
    <source>
        <dbReference type="Proteomes" id="UP000093173"/>
    </source>
</evidence>
<dbReference type="FunFam" id="3.40.250.10:FF:000049">
    <property type="entry name" value="Phage shock protein E"/>
    <property type="match status" value="1"/>
</dbReference>
<name>A0A1B9QVQ8_9VIBR</name>
<dbReference type="Proteomes" id="UP000093173">
    <property type="component" value="Unassembled WGS sequence"/>
</dbReference>
<feature type="signal peptide" evidence="1">
    <location>
        <begin position="1"/>
        <end position="23"/>
    </location>
</feature>
<dbReference type="InterPro" id="IPR001763">
    <property type="entry name" value="Rhodanese-like_dom"/>
</dbReference>
<dbReference type="Pfam" id="PF00581">
    <property type="entry name" value="Rhodanese"/>
    <property type="match status" value="1"/>
</dbReference>
<dbReference type="PANTHER" id="PTHR45431:SF3">
    <property type="entry name" value="RHODANESE-LIKE DOMAIN-CONTAINING PROTEIN 15, CHLOROPLASTIC"/>
    <property type="match status" value="1"/>
</dbReference>
<evidence type="ECO:0000256" key="1">
    <source>
        <dbReference type="SAM" id="SignalP"/>
    </source>
</evidence>
<dbReference type="PANTHER" id="PTHR45431">
    <property type="entry name" value="RHODANESE-LIKE DOMAIN-CONTAINING PROTEIN 15, CHLOROPLASTIC"/>
    <property type="match status" value="1"/>
</dbReference>
<dbReference type="InterPro" id="IPR036873">
    <property type="entry name" value="Rhodanese-like_dom_sf"/>
</dbReference>
<dbReference type="GO" id="GO:0016740">
    <property type="term" value="F:transferase activity"/>
    <property type="evidence" value="ECO:0007669"/>
    <property type="project" value="UniProtKB-KW"/>
</dbReference>
<dbReference type="SUPFAM" id="SSF52821">
    <property type="entry name" value="Rhodanese/Cell cycle control phosphatase"/>
    <property type="match status" value="1"/>
</dbReference>
<dbReference type="AlphaFoldDB" id="A0A1B9QVQ8"/>
<dbReference type="InterPro" id="IPR052367">
    <property type="entry name" value="Thiosulfate_ST/Rhodanese-like"/>
</dbReference>
<dbReference type="RefSeq" id="WP_017034579.1">
    <property type="nucleotide sequence ID" value="NZ_JBNGCH010000820.1"/>
</dbReference>
<evidence type="ECO:0000259" key="2">
    <source>
        <dbReference type="PROSITE" id="PS50206"/>
    </source>
</evidence>
<dbReference type="PROSITE" id="PS50206">
    <property type="entry name" value="RHODANESE_3"/>
    <property type="match status" value="1"/>
</dbReference>
<reference evidence="4" key="1">
    <citation type="submission" date="2016-06" db="EMBL/GenBank/DDBJ databases">
        <authorList>
            <person name="Hehemann J.-H."/>
            <person name="Arevalo P."/>
            <person name="Datta M.S."/>
            <person name="Polz M.F."/>
        </authorList>
    </citation>
    <scope>NUCLEOTIDE SEQUENCE [LARGE SCALE GENOMIC DNA]</scope>
    <source>
        <strain evidence="4">9CSC122</strain>
    </source>
</reference>
<accession>A0A1B9QVQ8</accession>
<dbReference type="EMBL" id="MAJZ01000820">
    <property type="protein sequence ID" value="OCH73253.1"/>
    <property type="molecule type" value="Genomic_DNA"/>
</dbReference>
<protein>
    <submittedName>
        <fullName evidence="3">Sulfurtransferase</fullName>
    </submittedName>
</protein>
<sequence length="117" mass="13133">MTNKTYLLLLSLLLSISTFSSLASERAHQGWEKIKQGSMLIDVRTPEEYEQGHLDNAQLHPLQDIESWSESIAKDTPIVLYCRSGRRSGAALEQLKQKGFTHVHNAGGYSEMLQSSQ</sequence>
<gene>
    <name evidence="3" type="ORF">A6E14_02905</name>
</gene>
<evidence type="ECO:0000313" key="3">
    <source>
        <dbReference type="EMBL" id="OCH73253.1"/>
    </source>
</evidence>
<comment type="caution">
    <text evidence="3">The sequence shown here is derived from an EMBL/GenBank/DDBJ whole genome shotgun (WGS) entry which is preliminary data.</text>
</comment>
<feature type="domain" description="Rhodanese" evidence="2">
    <location>
        <begin position="34"/>
        <end position="117"/>
    </location>
</feature>